<dbReference type="EMBL" id="QRDH01000004">
    <property type="protein sequence ID" value="RDU40879.1"/>
    <property type="molecule type" value="Genomic_DNA"/>
</dbReference>
<evidence type="ECO:0000313" key="4">
    <source>
        <dbReference type="Proteomes" id="UP000256431"/>
    </source>
</evidence>
<keyword evidence="2" id="KW-1133">Transmembrane helix</keyword>
<keyword evidence="4" id="KW-1185">Reference proteome</keyword>
<name>A0A3D8H3C4_9GAMM</name>
<sequence>MNASSRSRGISSRLKQEEDDAEEEALRKTMKNPDTYAVVNWFSIKKAALGLPFLITYWLLFTDQ</sequence>
<keyword evidence="2" id="KW-0472">Membrane</keyword>
<evidence type="ECO:0000313" key="3">
    <source>
        <dbReference type="EMBL" id="RDU40879.1"/>
    </source>
</evidence>
<organism evidence="3 4">
    <name type="scientific">Marinobacter flavimaris</name>
    <dbReference type="NCBI Taxonomy" id="262076"/>
    <lineage>
        <taxon>Bacteria</taxon>
        <taxon>Pseudomonadati</taxon>
        <taxon>Pseudomonadota</taxon>
        <taxon>Gammaproteobacteria</taxon>
        <taxon>Pseudomonadales</taxon>
        <taxon>Marinobacteraceae</taxon>
        <taxon>Marinobacter</taxon>
    </lineage>
</organism>
<accession>A0A3D8H3C4</accession>
<feature type="transmembrane region" description="Helical" evidence="2">
    <location>
        <begin position="36"/>
        <end position="60"/>
    </location>
</feature>
<reference evidence="3 4" key="1">
    <citation type="submission" date="2018-08" db="EMBL/GenBank/DDBJ databases">
        <title>Genome sequence of Marinobacter flavimaris KCTC 12185.</title>
        <authorList>
            <person name="Chun J."/>
            <person name="Kim B.-Y."/>
            <person name="Choi S.-B."/>
            <person name="Kwak M.-J."/>
        </authorList>
    </citation>
    <scope>NUCLEOTIDE SEQUENCE [LARGE SCALE GENOMIC DNA]</scope>
    <source>
        <strain evidence="3 4">KCTC 12185</strain>
    </source>
</reference>
<gene>
    <name evidence="3" type="ORF">DXI23_10065</name>
</gene>
<evidence type="ECO:0000256" key="1">
    <source>
        <dbReference type="SAM" id="MobiDB-lite"/>
    </source>
</evidence>
<comment type="caution">
    <text evidence="3">The sequence shown here is derived from an EMBL/GenBank/DDBJ whole genome shotgun (WGS) entry which is preliminary data.</text>
</comment>
<keyword evidence="2" id="KW-0812">Transmembrane</keyword>
<dbReference type="Proteomes" id="UP000256431">
    <property type="component" value="Unassembled WGS sequence"/>
</dbReference>
<proteinExistence type="predicted"/>
<protein>
    <submittedName>
        <fullName evidence="3">Uncharacterized protein</fullName>
    </submittedName>
</protein>
<dbReference type="AlphaFoldDB" id="A0A3D8H3C4"/>
<evidence type="ECO:0000256" key="2">
    <source>
        <dbReference type="SAM" id="Phobius"/>
    </source>
</evidence>
<feature type="compositionally biased region" description="Polar residues" evidence="1">
    <location>
        <begin position="1"/>
        <end position="10"/>
    </location>
</feature>
<feature type="region of interest" description="Disordered" evidence="1">
    <location>
        <begin position="1"/>
        <end position="27"/>
    </location>
</feature>